<dbReference type="Gene3D" id="3.90.79.10">
    <property type="entry name" value="Nucleoside Triphosphate Pyrophosphohydrolase"/>
    <property type="match status" value="1"/>
</dbReference>
<dbReference type="Pfam" id="PF00293">
    <property type="entry name" value="NUDIX"/>
    <property type="match status" value="1"/>
</dbReference>
<evidence type="ECO:0000256" key="1">
    <source>
        <dbReference type="ARBA" id="ARBA00022801"/>
    </source>
</evidence>
<evidence type="ECO:0000313" key="3">
    <source>
        <dbReference type="EMBL" id="SNS96763.1"/>
    </source>
</evidence>
<organism evidence="3 4">
    <name type="scientific">Actinacidiphila glaucinigra</name>
    <dbReference type="NCBI Taxonomy" id="235986"/>
    <lineage>
        <taxon>Bacteria</taxon>
        <taxon>Bacillati</taxon>
        <taxon>Actinomycetota</taxon>
        <taxon>Actinomycetes</taxon>
        <taxon>Kitasatosporales</taxon>
        <taxon>Streptomycetaceae</taxon>
        <taxon>Actinacidiphila</taxon>
    </lineage>
</organism>
<feature type="domain" description="Nudix hydrolase" evidence="2">
    <location>
        <begin position="107"/>
        <end position="239"/>
    </location>
</feature>
<dbReference type="RefSeq" id="WP_089225728.1">
    <property type="nucleotide sequence ID" value="NZ_FZOF01000011.1"/>
</dbReference>
<protein>
    <submittedName>
        <fullName evidence="3">ADP-ribose pyrophosphatase</fullName>
    </submittedName>
</protein>
<dbReference type="PROSITE" id="PS00893">
    <property type="entry name" value="NUDIX_BOX"/>
    <property type="match status" value="1"/>
</dbReference>
<proteinExistence type="predicted"/>
<dbReference type="AlphaFoldDB" id="A0A239IUP7"/>
<dbReference type="InterPro" id="IPR020084">
    <property type="entry name" value="NUDIX_hydrolase_CS"/>
</dbReference>
<dbReference type="PROSITE" id="PS51462">
    <property type="entry name" value="NUDIX"/>
    <property type="match status" value="1"/>
</dbReference>
<keyword evidence="4" id="KW-1185">Reference proteome</keyword>
<name>A0A239IUP7_9ACTN</name>
<evidence type="ECO:0000259" key="2">
    <source>
        <dbReference type="PROSITE" id="PS51462"/>
    </source>
</evidence>
<keyword evidence="1" id="KW-0378">Hydrolase</keyword>
<dbReference type="OrthoDB" id="9806150at2"/>
<accession>A0A239IUP7</accession>
<dbReference type="SUPFAM" id="SSF55811">
    <property type="entry name" value="Nudix"/>
    <property type="match status" value="1"/>
</dbReference>
<dbReference type="InterPro" id="IPR015797">
    <property type="entry name" value="NUDIX_hydrolase-like_dom_sf"/>
</dbReference>
<dbReference type="InterPro" id="IPR000086">
    <property type="entry name" value="NUDIX_hydrolase_dom"/>
</dbReference>
<evidence type="ECO:0000313" key="4">
    <source>
        <dbReference type="Proteomes" id="UP000198280"/>
    </source>
</evidence>
<dbReference type="Proteomes" id="UP000198280">
    <property type="component" value="Unassembled WGS sequence"/>
</dbReference>
<gene>
    <name evidence="3" type="ORF">SAMN05216252_111114</name>
</gene>
<dbReference type="GO" id="GO:0016787">
    <property type="term" value="F:hydrolase activity"/>
    <property type="evidence" value="ECO:0007669"/>
    <property type="project" value="UniProtKB-KW"/>
</dbReference>
<dbReference type="CDD" id="cd03424">
    <property type="entry name" value="NUDIX_ADPRase_Nudt5_UGPPase_Nudt14"/>
    <property type="match status" value="1"/>
</dbReference>
<sequence>MTQAGSEDNAVRERRDARLRAYAVLQEQRPELFVNPPGTAYEILLDRADQDHVTREVEKVAVAFGFPEDCADIGVVYRDPYVCMVRDAVRFRSGRVNTYIRFVPEGPGGGAAVLPVLDDGRIVLLHHFRHADRDWHWEIPRGFGARDEESSTTARRELLEELGGEVTEMIHLGELTSDTGMHSVRDQLYLARLATSSFPETPGPDAREEGIDAFRALTPDEMRSELAKGHIHDGFTLAAWALATARGLLPSAP</sequence>
<dbReference type="EMBL" id="FZOF01000011">
    <property type="protein sequence ID" value="SNS96763.1"/>
    <property type="molecule type" value="Genomic_DNA"/>
</dbReference>
<reference evidence="3 4" key="1">
    <citation type="submission" date="2017-06" db="EMBL/GenBank/DDBJ databases">
        <authorList>
            <person name="Kim H.J."/>
            <person name="Triplett B.A."/>
        </authorList>
    </citation>
    <scope>NUCLEOTIDE SEQUENCE [LARGE SCALE GENOMIC DNA]</scope>
    <source>
        <strain evidence="3 4">CGMCC 4.1858</strain>
    </source>
</reference>